<keyword evidence="3" id="KW-0378">Hydrolase</keyword>
<dbReference type="RefSeq" id="XP_045957520.1">
    <property type="nucleotide sequence ID" value="XM_046096156.1"/>
</dbReference>
<accession>A0A9P8UIZ1</accession>
<dbReference type="Proteomes" id="UP000758603">
    <property type="component" value="Unassembled WGS sequence"/>
</dbReference>
<proteinExistence type="predicted"/>
<evidence type="ECO:0000256" key="1">
    <source>
        <dbReference type="SAM" id="MobiDB-lite"/>
    </source>
</evidence>
<dbReference type="InterPro" id="IPR001087">
    <property type="entry name" value="GDSL"/>
</dbReference>
<feature type="region of interest" description="Disordered" evidence="1">
    <location>
        <begin position="287"/>
        <end position="324"/>
    </location>
</feature>
<organism evidence="3 4">
    <name type="scientific">Truncatella angustata</name>
    <dbReference type="NCBI Taxonomy" id="152316"/>
    <lineage>
        <taxon>Eukaryota</taxon>
        <taxon>Fungi</taxon>
        <taxon>Dikarya</taxon>
        <taxon>Ascomycota</taxon>
        <taxon>Pezizomycotina</taxon>
        <taxon>Sordariomycetes</taxon>
        <taxon>Xylariomycetidae</taxon>
        <taxon>Amphisphaeriales</taxon>
        <taxon>Sporocadaceae</taxon>
        <taxon>Truncatella</taxon>
    </lineage>
</organism>
<dbReference type="GeneID" id="70125049"/>
<comment type="caution">
    <text evidence="3">The sequence shown here is derived from an EMBL/GenBank/DDBJ whole genome shotgun (WGS) entry which is preliminary data.</text>
</comment>
<dbReference type="PANTHER" id="PTHR30383:SF31">
    <property type="entry name" value="SGNH HYDROLASE-TYPE ESTERASE DOMAIN-CONTAINING PROTEIN-RELATED"/>
    <property type="match status" value="1"/>
</dbReference>
<protein>
    <submittedName>
        <fullName evidence="3">SGNH hydrolase-type esterase domain-containing protein</fullName>
    </submittedName>
</protein>
<keyword evidence="4" id="KW-1185">Reference proteome</keyword>
<dbReference type="InterPro" id="IPR051532">
    <property type="entry name" value="Ester_Hydrolysis_Enzymes"/>
</dbReference>
<evidence type="ECO:0000256" key="2">
    <source>
        <dbReference type="SAM" id="SignalP"/>
    </source>
</evidence>
<evidence type="ECO:0000313" key="3">
    <source>
        <dbReference type="EMBL" id="KAH6653243.1"/>
    </source>
</evidence>
<keyword evidence="2" id="KW-0732">Signal</keyword>
<feature type="compositionally biased region" description="Low complexity" evidence="1">
    <location>
        <begin position="345"/>
        <end position="405"/>
    </location>
</feature>
<feature type="region of interest" description="Disordered" evidence="1">
    <location>
        <begin position="345"/>
        <end position="417"/>
    </location>
</feature>
<evidence type="ECO:0000313" key="4">
    <source>
        <dbReference type="Proteomes" id="UP000758603"/>
    </source>
</evidence>
<sequence>MTGSTLLQYGLRTIVLLSSILTVVHGHKDVETTVVQRDAPNFVARILPLGASIVWGYNTPEGNGFRLFLRDELTSNGWNVNMVGSKQHGTMVDNDVEAHSGDTIDQIHTASLKSVVYQPNVIVINAGNNDCHLHIDIKNAGARLNSMLDELFERIPDVTIVLSTLIFSTNKDVEEDRGTLNDQIRGLIIARREKKEKIVLAEMTGAGDAFVETVDLTSDGVHPNDGGAKKMGHVFYQAILQAYAEGLITKPNSSDAVPDEVQVAKVSSTTIVVAPTTTSSVIIVPTTTSSTSTTSTTPTPTPTPTSTASSTTTTVPKPSTTTATAAASGNLGAAQVHTKVLSTFTTTSSGISSTTTRSTSATTYSTSRGSTVTSSSSRPTSTPTRVSTTITSSTVRSSPTSSAVPNNAATTSKHMAGGGGGARWVLASAGLALSFTWLL</sequence>
<feature type="chain" id="PRO_5040332507" evidence="2">
    <location>
        <begin position="27"/>
        <end position="439"/>
    </location>
</feature>
<dbReference type="OrthoDB" id="3915838at2759"/>
<dbReference type="Pfam" id="PF00657">
    <property type="entry name" value="Lipase_GDSL"/>
    <property type="match status" value="1"/>
</dbReference>
<dbReference type="PANTHER" id="PTHR30383">
    <property type="entry name" value="THIOESTERASE 1/PROTEASE 1/LYSOPHOSPHOLIPASE L1"/>
    <property type="match status" value="1"/>
</dbReference>
<dbReference type="SUPFAM" id="SSF52266">
    <property type="entry name" value="SGNH hydrolase"/>
    <property type="match status" value="1"/>
</dbReference>
<dbReference type="InterPro" id="IPR036514">
    <property type="entry name" value="SGNH_hydro_sf"/>
</dbReference>
<dbReference type="CDD" id="cd01833">
    <property type="entry name" value="XynB_like"/>
    <property type="match status" value="1"/>
</dbReference>
<dbReference type="Gene3D" id="3.40.50.1110">
    <property type="entry name" value="SGNH hydrolase"/>
    <property type="match status" value="1"/>
</dbReference>
<dbReference type="GO" id="GO:0004622">
    <property type="term" value="F:phosphatidylcholine lysophospholipase activity"/>
    <property type="evidence" value="ECO:0007669"/>
    <property type="project" value="TreeGrafter"/>
</dbReference>
<gene>
    <name evidence="3" type="ORF">BKA67DRAFT_312322</name>
</gene>
<name>A0A9P8UIZ1_9PEZI</name>
<dbReference type="EMBL" id="JAGPXC010000005">
    <property type="protein sequence ID" value="KAH6653243.1"/>
    <property type="molecule type" value="Genomic_DNA"/>
</dbReference>
<reference evidence="3" key="1">
    <citation type="journal article" date="2021" name="Nat. Commun.">
        <title>Genetic determinants of endophytism in the Arabidopsis root mycobiome.</title>
        <authorList>
            <person name="Mesny F."/>
            <person name="Miyauchi S."/>
            <person name="Thiergart T."/>
            <person name="Pickel B."/>
            <person name="Atanasova L."/>
            <person name="Karlsson M."/>
            <person name="Huettel B."/>
            <person name="Barry K.W."/>
            <person name="Haridas S."/>
            <person name="Chen C."/>
            <person name="Bauer D."/>
            <person name="Andreopoulos W."/>
            <person name="Pangilinan J."/>
            <person name="LaButti K."/>
            <person name="Riley R."/>
            <person name="Lipzen A."/>
            <person name="Clum A."/>
            <person name="Drula E."/>
            <person name="Henrissat B."/>
            <person name="Kohler A."/>
            <person name="Grigoriev I.V."/>
            <person name="Martin F.M."/>
            <person name="Hacquard S."/>
        </authorList>
    </citation>
    <scope>NUCLEOTIDE SEQUENCE</scope>
    <source>
        <strain evidence="3">MPI-SDFR-AT-0073</strain>
    </source>
</reference>
<dbReference type="AlphaFoldDB" id="A0A9P8UIZ1"/>
<feature type="signal peptide" evidence="2">
    <location>
        <begin position="1"/>
        <end position="26"/>
    </location>
</feature>